<evidence type="ECO:0000313" key="3">
    <source>
        <dbReference type="EMBL" id="QII13152.1"/>
    </source>
</evidence>
<evidence type="ECO:0000256" key="1">
    <source>
        <dbReference type="SAM" id="Phobius"/>
    </source>
</evidence>
<organism evidence="2">
    <name type="scientific">Kuenenia stuttgartiensis</name>
    <dbReference type="NCBI Taxonomy" id="174633"/>
    <lineage>
        <taxon>Bacteria</taxon>
        <taxon>Pseudomonadati</taxon>
        <taxon>Planctomycetota</taxon>
        <taxon>Candidatus Brocadiia</taxon>
        <taxon>Candidatus Brocadiales</taxon>
        <taxon>Candidatus Brocadiaceae</taxon>
        <taxon>Candidatus Kuenenia</taxon>
    </lineage>
</organism>
<reference evidence="3 4" key="3">
    <citation type="submission" date="2020-02" db="EMBL/GenBank/DDBJ databases">
        <title>Newly sequenced genome of strain CSTR1 showed variability in Candidatus Kuenenia stuttgartiensis genomes.</title>
        <authorList>
            <person name="Ding C."/>
            <person name="Adrian L."/>
        </authorList>
    </citation>
    <scope>NUCLEOTIDE SEQUENCE [LARGE SCALE GENOMIC DNA]</scope>
    <source>
        <strain evidence="3 4">CSTR1</strain>
    </source>
</reference>
<dbReference type="EMBL" id="CT573071">
    <property type="protein sequence ID" value="CAJ73048.1"/>
    <property type="molecule type" value="Genomic_DNA"/>
</dbReference>
<proteinExistence type="predicted"/>
<evidence type="ECO:0000313" key="4">
    <source>
        <dbReference type="Proteomes" id="UP000501926"/>
    </source>
</evidence>
<reference evidence="2" key="1">
    <citation type="journal article" date="2006" name="Nature">
        <title>Deciphering the evolution and metabolism of an anammox bacterium from a community genome.</title>
        <authorList>
            <person name="Strous M."/>
            <person name="Pelletier E."/>
            <person name="Mangenot S."/>
            <person name="Rattei T."/>
            <person name="Lehner A."/>
            <person name="Taylor M.W."/>
            <person name="Horn M."/>
            <person name="Daims H."/>
            <person name="Bartol-Mavel D."/>
            <person name="Wincker P."/>
            <person name="Barbe V."/>
            <person name="Fonknechten N."/>
            <person name="Vallenet D."/>
            <person name="Segurens B."/>
            <person name="Schenowitz-Truong C."/>
            <person name="Medigue C."/>
            <person name="Collingro A."/>
            <person name="Snel B."/>
            <person name="Dutilh B.E."/>
            <person name="OpDenCamp H.J.M."/>
            <person name="vanDerDrift C."/>
            <person name="Cirpus I."/>
            <person name="vanDePas-Schoonen K.T."/>
            <person name="Harhangi H.R."/>
            <person name="vanNiftrik L."/>
            <person name="Schmid M."/>
            <person name="Keltjens J."/>
            <person name="vanDeVossenberg J."/>
            <person name="Kartal B."/>
            <person name="Meier H."/>
            <person name="Frishman D."/>
            <person name="Huynen M.A."/>
            <person name="Mewes H."/>
            <person name="Weissenbach J."/>
            <person name="Jetten M.S.M."/>
            <person name="Wagner M."/>
            <person name="LePaslier D."/>
        </authorList>
    </citation>
    <scope>NUCLEOTIDE SEQUENCE</scope>
</reference>
<feature type="transmembrane region" description="Helical" evidence="1">
    <location>
        <begin position="34"/>
        <end position="54"/>
    </location>
</feature>
<dbReference type="AlphaFoldDB" id="Q1Q641"/>
<dbReference type="EMBL" id="CP049055">
    <property type="protein sequence ID" value="QII13152.1"/>
    <property type="molecule type" value="Genomic_DNA"/>
</dbReference>
<reference evidence="2" key="2">
    <citation type="submission" date="2006-01" db="EMBL/GenBank/DDBJ databases">
        <authorList>
            <person name="Genoscope"/>
        </authorList>
    </citation>
    <scope>NUCLEOTIDE SEQUENCE</scope>
</reference>
<accession>Q1Q641</accession>
<evidence type="ECO:0000313" key="2">
    <source>
        <dbReference type="EMBL" id="CAJ73048.1"/>
    </source>
</evidence>
<keyword evidence="1" id="KW-0472">Membrane</keyword>
<keyword evidence="1" id="KW-1133">Transmembrane helix</keyword>
<gene>
    <name evidence="3" type="ORF">KsCSTR_37730</name>
    <name evidence="2" type="ORF">kuste2303</name>
</gene>
<keyword evidence="1" id="KW-0812">Transmembrane</keyword>
<protein>
    <submittedName>
        <fullName evidence="2">Uncharacterized protein</fullName>
    </submittedName>
</protein>
<dbReference type="Proteomes" id="UP000501926">
    <property type="component" value="Chromosome"/>
</dbReference>
<sequence length="86" mass="9990">MRIADCGYKNLNLLRSCLYLPCRPAHLYETATKLFPSVTLLHFCFYTLLFYVVMPIAINLTGNKKVTIFFVHRLPVLVFKNFISSE</sequence>
<name>Q1Q641_KUEST</name>